<dbReference type="OrthoDB" id="9933182at2759"/>
<feature type="transmembrane region" description="Helical" evidence="11">
    <location>
        <begin position="288"/>
        <end position="308"/>
    </location>
</feature>
<reference evidence="13 14" key="2">
    <citation type="journal article" date="2021" name="J. Hered.">
        <title>Feather Gene Expression Elucidates the Developmental Basis of Plumage Iridescence in African Starlings.</title>
        <authorList>
            <person name="Rubenstein D.R."/>
            <person name="Corvelo A."/>
            <person name="MacManes M.D."/>
            <person name="Maia R."/>
            <person name="Narzisi G."/>
            <person name="Rousaki A."/>
            <person name="Vandenabeele P."/>
            <person name="Shawkey M.D."/>
            <person name="Solomon J."/>
        </authorList>
    </citation>
    <scope>NUCLEOTIDE SEQUENCE [LARGE SCALE GENOMIC DNA]</scope>
    <source>
        <strain evidence="13">SS15</strain>
    </source>
</reference>
<evidence type="ECO:0000256" key="11">
    <source>
        <dbReference type="SAM" id="Phobius"/>
    </source>
</evidence>
<evidence type="ECO:0000256" key="1">
    <source>
        <dbReference type="ARBA" id="ARBA00004435"/>
    </source>
</evidence>
<dbReference type="FunFam" id="1.20.140.150:FF:000001">
    <property type="entry name" value="Claudin"/>
    <property type="match status" value="1"/>
</dbReference>
<keyword evidence="14" id="KW-1185">Reference proteome</keyword>
<comment type="similarity">
    <text evidence="3">Belongs to the claudin family.</text>
</comment>
<dbReference type="PRINTS" id="PR01077">
    <property type="entry name" value="CLAUDIN"/>
</dbReference>
<feature type="transmembrane region" description="Helical" evidence="11">
    <location>
        <begin position="248"/>
        <end position="268"/>
    </location>
</feature>
<reference evidence="13" key="3">
    <citation type="submission" date="2022-01" db="EMBL/GenBank/DDBJ databases">
        <authorList>
            <person name="Rubenstein D.R."/>
        </authorList>
    </citation>
    <scope>NUCLEOTIDE SEQUENCE</scope>
    <source>
        <strain evidence="13">SS15</strain>
        <tissue evidence="13">Liver</tissue>
    </source>
</reference>
<dbReference type="PROSITE" id="PS01346">
    <property type="entry name" value="CLAUDIN"/>
    <property type="match status" value="1"/>
</dbReference>
<keyword evidence="4" id="KW-0796">Tight junction</keyword>
<feature type="transmembrane region" description="Helical" evidence="11">
    <location>
        <begin position="207"/>
        <end position="227"/>
    </location>
</feature>
<dbReference type="InterPro" id="IPR004031">
    <property type="entry name" value="PMP22/EMP/MP20/Claudin"/>
</dbReference>
<dbReference type="GO" id="GO:0005886">
    <property type="term" value="C:plasma membrane"/>
    <property type="evidence" value="ECO:0007669"/>
    <property type="project" value="UniProtKB-SubCell"/>
</dbReference>
<organism evidence="12">
    <name type="scientific">Lamprotornis superbus</name>
    <dbReference type="NCBI Taxonomy" id="245042"/>
    <lineage>
        <taxon>Eukaryota</taxon>
        <taxon>Metazoa</taxon>
        <taxon>Chordata</taxon>
        <taxon>Craniata</taxon>
        <taxon>Vertebrata</taxon>
        <taxon>Euteleostomi</taxon>
        <taxon>Archelosauria</taxon>
        <taxon>Archosauria</taxon>
        <taxon>Dinosauria</taxon>
        <taxon>Saurischia</taxon>
        <taxon>Theropoda</taxon>
        <taxon>Coelurosauria</taxon>
        <taxon>Aves</taxon>
        <taxon>Neognathae</taxon>
        <taxon>Neoaves</taxon>
        <taxon>Telluraves</taxon>
        <taxon>Australaves</taxon>
        <taxon>Passeriformes</taxon>
        <taxon>Sturnidae</taxon>
        <taxon>Lamprotornis</taxon>
    </lineage>
</organism>
<keyword evidence="8 11" id="KW-1133">Transmembrane helix</keyword>
<evidence type="ECO:0000256" key="8">
    <source>
        <dbReference type="ARBA" id="ARBA00022989"/>
    </source>
</evidence>
<evidence type="ECO:0000256" key="10">
    <source>
        <dbReference type="SAM" id="MobiDB-lite"/>
    </source>
</evidence>
<evidence type="ECO:0000313" key="12">
    <source>
        <dbReference type="EMBL" id="KAG0118756.1"/>
    </source>
</evidence>
<dbReference type="GO" id="GO:0005923">
    <property type="term" value="C:bicellular tight junction"/>
    <property type="evidence" value="ECO:0007669"/>
    <property type="project" value="UniProtKB-SubCell"/>
</dbReference>
<evidence type="ECO:0000313" key="14">
    <source>
        <dbReference type="Proteomes" id="UP000618051"/>
    </source>
</evidence>
<dbReference type="InterPro" id="IPR006187">
    <property type="entry name" value="Claudin"/>
</dbReference>
<evidence type="ECO:0000256" key="3">
    <source>
        <dbReference type="ARBA" id="ARBA00008295"/>
    </source>
</evidence>
<proteinExistence type="inferred from homology"/>
<dbReference type="EMBL" id="JADDUC020000011">
    <property type="protein sequence ID" value="KAI1235694.1"/>
    <property type="molecule type" value="Genomic_DNA"/>
</dbReference>
<dbReference type="EMBL" id="JADDUC010000103">
    <property type="protein sequence ID" value="KAG0118756.1"/>
    <property type="molecule type" value="Genomic_DNA"/>
</dbReference>
<dbReference type="Pfam" id="PF00822">
    <property type="entry name" value="PMP22_Claudin"/>
    <property type="match status" value="1"/>
</dbReference>
<keyword evidence="5" id="KW-1003">Cell membrane</keyword>
<dbReference type="AlphaFoldDB" id="A0A835TTY6"/>
<evidence type="ECO:0000256" key="4">
    <source>
        <dbReference type="ARBA" id="ARBA00022427"/>
    </source>
</evidence>
<dbReference type="InterPro" id="IPR017974">
    <property type="entry name" value="Claudin_CS"/>
</dbReference>
<evidence type="ECO:0000256" key="5">
    <source>
        <dbReference type="ARBA" id="ARBA00022475"/>
    </source>
</evidence>
<evidence type="ECO:0008006" key="15">
    <source>
        <dbReference type="Google" id="ProtNLM"/>
    </source>
</evidence>
<evidence type="ECO:0000313" key="13">
    <source>
        <dbReference type="EMBL" id="KAI1235694.1"/>
    </source>
</evidence>
<dbReference type="PANTHER" id="PTHR12002">
    <property type="entry name" value="CLAUDIN"/>
    <property type="match status" value="1"/>
</dbReference>
<reference evidence="12" key="1">
    <citation type="submission" date="2020-10" db="EMBL/GenBank/DDBJ databases">
        <title>Feather gene expression reveals the developmental basis of iridescence in African starlings.</title>
        <authorList>
            <person name="Rubenstein D.R."/>
        </authorList>
    </citation>
    <scope>NUCLEOTIDE SEQUENCE</scope>
    <source>
        <strain evidence="12">SS15</strain>
        <tissue evidence="12">Liver</tissue>
    </source>
</reference>
<comment type="subcellular location">
    <subcellularLocation>
        <location evidence="1">Cell junction</location>
        <location evidence="1">Tight junction</location>
    </subcellularLocation>
    <subcellularLocation>
        <location evidence="2">Cell membrane</location>
        <topology evidence="2">Multi-pass membrane protein</topology>
    </subcellularLocation>
</comment>
<evidence type="ECO:0000256" key="6">
    <source>
        <dbReference type="ARBA" id="ARBA00022692"/>
    </source>
</evidence>
<accession>A0A835TTY6</accession>
<keyword evidence="7" id="KW-0965">Cell junction</keyword>
<dbReference type="Gene3D" id="1.20.140.150">
    <property type="match status" value="2"/>
</dbReference>
<sequence length="351" mass="38025">MGHNEKDQQSQEGVSEAQTEEGKEKRNCSSKVAAELSQAATSPSAVSPGSLSCLGFLIREILGNLLEENFCQMASSCLQICALLLALSGFTTLLVTTVSSRWKVLDTETELVTADWVSEGLWMDCAATAVGSKQCKIFLYMLSSDLIGATLPNNYWKVSSLHGSVITTSTLFENLWKSCAEDSTGVSNCRDFESMLALPVHIQACRALMITSILLGFLAAVLSLLGMKCTNIGLSDEDGKMKIAVTGGFLFILGGLCSMVAISWYAAMVTAQFFNQHYAGTKYELGEALYLGWAGSVLYILGGILLTCSCKGKEKQNYSPKKYTYSAAQAASQPHRYPRNSETIISNKEYV</sequence>
<evidence type="ECO:0000256" key="9">
    <source>
        <dbReference type="ARBA" id="ARBA00023136"/>
    </source>
</evidence>
<protein>
    <recommendedName>
        <fullName evidence="15">Claudin</fullName>
    </recommendedName>
</protein>
<feature type="region of interest" description="Disordered" evidence="10">
    <location>
        <begin position="1"/>
        <end position="30"/>
    </location>
</feature>
<comment type="caution">
    <text evidence="12">The sequence shown here is derived from an EMBL/GenBank/DDBJ whole genome shotgun (WGS) entry which is preliminary data.</text>
</comment>
<keyword evidence="6 11" id="KW-0812">Transmembrane</keyword>
<name>A0A835TTY6_9PASS</name>
<dbReference type="GO" id="GO:0005198">
    <property type="term" value="F:structural molecule activity"/>
    <property type="evidence" value="ECO:0007669"/>
    <property type="project" value="InterPro"/>
</dbReference>
<evidence type="ECO:0000256" key="7">
    <source>
        <dbReference type="ARBA" id="ARBA00022949"/>
    </source>
</evidence>
<gene>
    <name evidence="13" type="ORF">IHE44_0001774</name>
    <name evidence="12" type="ORF">IHE44_000648</name>
</gene>
<keyword evidence="9 11" id="KW-0472">Membrane</keyword>
<dbReference type="Proteomes" id="UP000618051">
    <property type="component" value="Unassembled WGS sequence"/>
</dbReference>
<evidence type="ECO:0000256" key="2">
    <source>
        <dbReference type="ARBA" id="ARBA00004651"/>
    </source>
</evidence>